<evidence type="ECO:0000313" key="3">
    <source>
        <dbReference type="Proteomes" id="UP000324974"/>
    </source>
</evidence>
<feature type="compositionally biased region" description="Low complexity" evidence="1">
    <location>
        <begin position="102"/>
        <end position="114"/>
    </location>
</feature>
<evidence type="ECO:0000256" key="1">
    <source>
        <dbReference type="SAM" id="MobiDB-lite"/>
    </source>
</evidence>
<proteinExistence type="predicted"/>
<keyword evidence="3" id="KW-1185">Reference proteome</keyword>
<dbReference type="EMBL" id="CP042425">
    <property type="protein sequence ID" value="QEL20139.1"/>
    <property type="molecule type" value="Genomic_DNA"/>
</dbReference>
<dbReference type="RefSeq" id="WP_178132592.1">
    <property type="nucleotide sequence ID" value="NZ_CP042425.1"/>
</dbReference>
<sequence length="120" mass="12998">MRKKEPTEWVVYKAAVEKNLGGHHAVCSQQEWEDLEKSLPGVHTLIRAHIGNEAEAEQFARALQTVPPVPRVVKPTALALRKQAERAARIAALANPAPPQGTTTDDPPANATAEPADEQP</sequence>
<dbReference type="KEGG" id="lrs:PX52LOC_07227"/>
<evidence type="ECO:0000313" key="2">
    <source>
        <dbReference type="EMBL" id="QEL20139.1"/>
    </source>
</evidence>
<dbReference type="Proteomes" id="UP000324974">
    <property type="component" value="Chromosome"/>
</dbReference>
<name>A0A5C1AL65_9BACT</name>
<organism evidence="2 3">
    <name type="scientific">Limnoglobus roseus</name>
    <dbReference type="NCBI Taxonomy" id="2598579"/>
    <lineage>
        <taxon>Bacteria</taxon>
        <taxon>Pseudomonadati</taxon>
        <taxon>Planctomycetota</taxon>
        <taxon>Planctomycetia</taxon>
        <taxon>Gemmatales</taxon>
        <taxon>Gemmataceae</taxon>
        <taxon>Limnoglobus</taxon>
    </lineage>
</organism>
<protein>
    <submittedName>
        <fullName evidence="2">Uncharacterized protein</fullName>
    </submittedName>
</protein>
<feature type="region of interest" description="Disordered" evidence="1">
    <location>
        <begin position="89"/>
        <end position="120"/>
    </location>
</feature>
<accession>A0A5C1AL65</accession>
<reference evidence="3" key="1">
    <citation type="submission" date="2019-08" db="EMBL/GenBank/DDBJ databases">
        <title>Limnoglobus roseus gen. nov., sp. nov., a novel freshwater planctomycete with a giant genome from the family Gemmataceae.</title>
        <authorList>
            <person name="Kulichevskaya I.S."/>
            <person name="Naumoff D.G."/>
            <person name="Miroshnikov K."/>
            <person name="Ivanova A."/>
            <person name="Philippov D.A."/>
            <person name="Hakobyan A."/>
            <person name="Rijpstra I.C."/>
            <person name="Sinninghe Damste J.S."/>
            <person name="Liesack W."/>
            <person name="Dedysh S.N."/>
        </authorList>
    </citation>
    <scope>NUCLEOTIDE SEQUENCE [LARGE SCALE GENOMIC DNA]</scope>
    <source>
        <strain evidence="3">PX52</strain>
    </source>
</reference>
<gene>
    <name evidence="2" type="ORF">PX52LOC_07227</name>
</gene>
<dbReference type="AlphaFoldDB" id="A0A5C1AL65"/>